<reference evidence="2" key="2">
    <citation type="submission" date="2014-03" db="EMBL/GenBank/DDBJ databases">
        <title>The whipworm genome and dual-species transcriptomics of an intimate host-pathogen interaction.</title>
        <authorList>
            <person name="Foth B.J."/>
            <person name="Tsai I.J."/>
            <person name="Reid A.J."/>
            <person name="Bancroft A.J."/>
            <person name="Nichol S."/>
            <person name="Tracey A."/>
            <person name="Holroyd N."/>
            <person name="Cotton J.A."/>
            <person name="Stanley E.J."/>
            <person name="Zarowiecki M."/>
            <person name="Liu J.Z."/>
            <person name="Huckvale T."/>
            <person name="Cooper P.J."/>
            <person name="Grencis R.K."/>
            <person name="Berriman M."/>
        </authorList>
    </citation>
    <scope>NUCLEOTIDE SEQUENCE [LARGE SCALE GENOMIC DNA]</scope>
</reference>
<name>A0A077Z2A5_TRITR</name>
<reference evidence="2" key="1">
    <citation type="submission" date="2014-01" db="EMBL/GenBank/DDBJ databases">
        <authorList>
            <person name="Aslett M."/>
        </authorList>
    </citation>
    <scope>NUCLEOTIDE SEQUENCE</scope>
</reference>
<proteinExistence type="predicted"/>
<organism evidence="2 3">
    <name type="scientific">Trichuris trichiura</name>
    <name type="common">Whipworm</name>
    <name type="synonym">Trichocephalus trichiurus</name>
    <dbReference type="NCBI Taxonomy" id="36087"/>
    <lineage>
        <taxon>Eukaryota</taxon>
        <taxon>Metazoa</taxon>
        <taxon>Ecdysozoa</taxon>
        <taxon>Nematoda</taxon>
        <taxon>Enoplea</taxon>
        <taxon>Dorylaimia</taxon>
        <taxon>Trichinellida</taxon>
        <taxon>Trichuridae</taxon>
        <taxon>Trichuris</taxon>
    </lineage>
</organism>
<protein>
    <submittedName>
        <fullName evidence="2">F-box-like domain containing protein</fullName>
    </submittedName>
</protein>
<dbReference type="Gene3D" id="3.80.10.10">
    <property type="entry name" value="Ribonuclease Inhibitor"/>
    <property type="match status" value="1"/>
</dbReference>
<dbReference type="STRING" id="36087.A0A077Z2A5"/>
<dbReference type="InterPro" id="IPR036047">
    <property type="entry name" value="F-box-like_dom_sf"/>
</dbReference>
<dbReference type="EMBL" id="HG805831">
    <property type="protein sequence ID" value="CDW52780.1"/>
    <property type="molecule type" value="Genomic_DNA"/>
</dbReference>
<dbReference type="PROSITE" id="PS50181">
    <property type="entry name" value="FBOX"/>
    <property type="match status" value="1"/>
</dbReference>
<gene>
    <name evidence="2" type="ORF">TTRE_0000104201</name>
</gene>
<dbReference type="SUPFAM" id="SSF81383">
    <property type="entry name" value="F-box domain"/>
    <property type="match status" value="1"/>
</dbReference>
<dbReference type="AlphaFoldDB" id="A0A077Z2A5"/>
<dbReference type="SMART" id="SM00256">
    <property type="entry name" value="FBOX"/>
    <property type="match status" value="1"/>
</dbReference>
<evidence type="ECO:0000313" key="2">
    <source>
        <dbReference type="EMBL" id="CDW52780.1"/>
    </source>
</evidence>
<dbReference type="Pfam" id="PF00646">
    <property type="entry name" value="F-box"/>
    <property type="match status" value="1"/>
</dbReference>
<dbReference type="Gene3D" id="1.20.1280.50">
    <property type="match status" value="1"/>
</dbReference>
<dbReference type="PANTHER" id="PTHR20872">
    <property type="match status" value="1"/>
</dbReference>
<dbReference type="Proteomes" id="UP000030665">
    <property type="component" value="Unassembled WGS sequence"/>
</dbReference>
<dbReference type="PANTHER" id="PTHR20872:SF1">
    <property type="entry name" value="F-BOX DOMAIN-CONTAINING PROTEIN"/>
    <property type="match status" value="1"/>
</dbReference>
<accession>A0A077Z2A5</accession>
<sequence length="423" mass="48716">MEGVTHDYSDMPLVPLLNIFKYLDLNSRCNTMAVCRRWRSVMMSESIWHEATYDVPGKWKEPTLALERIAEDFGGWHRRVTIRIKGSDPRVAFTTMNLLCVLAELLPRRIQCLTIQCVQHGGLCRHGENLALCIRNFFDKSPNSYGNQLAGLLRVDLSSMTISVYDPVIMTLFNNHGQWLTHVNLQNRQVHCRLTAVAMRTAVKMLTHIEDFRIFMACFDNDALKAMINSNQGSLRHLSFLCRYADAFRQNRPTESAWQALSKKWPEAAVTLTFSRGYPPDKFRVIMLPSVPLKTVCFEQPINASTIVLITDMYKTKLHKVVLRSKPVENINNQLANLVLDSTHLGVLYIMHNLEITTATLITERRPKIKHNISIQNDEVRFDPVPEQESSRPFVPSKKIPDLIRFPYPDLWNRRDTEFSSSL</sequence>
<feature type="domain" description="F-box" evidence="1">
    <location>
        <begin position="5"/>
        <end position="51"/>
    </location>
</feature>
<evidence type="ECO:0000313" key="3">
    <source>
        <dbReference type="Proteomes" id="UP000030665"/>
    </source>
</evidence>
<evidence type="ECO:0000259" key="1">
    <source>
        <dbReference type="PROSITE" id="PS50181"/>
    </source>
</evidence>
<keyword evidence="3" id="KW-1185">Reference proteome</keyword>
<dbReference type="InterPro" id="IPR001810">
    <property type="entry name" value="F-box_dom"/>
</dbReference>
<dbReference type="OrthoDB" id="3219396at2759"/>
<dbReference type="InterPro" id="IPR032675">
    <property type="entry name" value="LRR_dom_sf"/>
</dbReference>